<sequence>MKDMSEGCTSRIFSSVGGLEPKGTMLEVIEMATELMGPYRLAIRNERMAGSNYKSFLDKGFLRPRFVTMGELSSIRKEERWTLRMCIDYRELQPNIRARRARRASEDNMEVVEERGVVCKNPSGDFGFQSTVPRVALKIWRHIVWYQVYGVHDHKSLNIFLIQKELKNEEQRLMERTGTTVSSSSFSSGLFVDLPKQILNAQTESTDQKTSSVRMLRFRENVSRCKEAILVAQYEAAIAPMLASGWTCAKGQGAETSETIGFVGNNPRYSMEVGQSSSMDLSQSFQKSS</sequence>
<keyword evidence="2" id="KW-1185">Reference proteome</keyword>
<accession>A0ABQ4Z178</accession>
<reference evidence="1" key="2">
    <citation type="submission" date="2022-01" db="EMBL/GenBank/DDBJ databases">
        <authorList>
            <person name="Yamashiro T."/>
            <person name="Shiraishi A."/>
            <person name="Satake H."/>
            <person name="Nakayama K."/>
        </authorList>
    </citation>
    <scope>NUCLEOTIDE SEQUENCE</scope>
</reference>
<organism evidence="1 2">
    <name type="scientific">Tanacetum coccineum</name>
    <dbReference type="NCBI Taxonomy" id="301880"/>
    <lineage>
        <taxon>Eukaryota</taxon>
        <taxon>Viridiplantae</taxon>
        <taxon>Streptophyta</taxon>
        <taxon>Embryophyta</taxon>
        <taxon>Tracheophyta</taxon>
        <taxon>Spermatophyta</taxon>
        <taxon>Magnoliopsida</taxon>
        <taxon>eudicotyledons</taxon>
        <taxon>Gunneridae</taxon>
        <taxon>Pentapetalae</taxon>
        <taxon>asterids</taxon>
        <taxon>campanulids</taxon>
        <taxon>Asterales</taxon>
        <taxon>Asteraceae</taxon>
        <taxon>Asteroideae</taxon>
        <taxon>Anthemideae</taxon>
        <taxon>Anthemidinae</taxon>
        <taxon>Tanacetum</taxon>
    </lineage>
</organism>
<proteinExistence type="predicted"/>
<evidence type="ECO:0000313" key="2">
    <source>
        <dbReference type="Proteomes" id="UP001151760"/>
    </source>
</evidence>
<dbReference type="EMBL" id="BQNB010010867">
    <property type="protein sequence ID" value="GJS82981.1"/>
    <property type="molecule type" value="Genomic_DNA"/>
</dbReference>
<evidence type="ECO:0000313" key="1">
    <source>
        <dbReference type="EMBL" id="GJS82981.1"/>
    </source>
</evidence>
<protein>
    <submittedName>
        <fullName evidence="1">Uncharacterized protein</fullName>
    </submittedName>
</protein>
<gene>
    <name evidence="1" type="ORF">Tco_0749522</name>
</gene>
<comment type="caution">
    <text evidence="1">The sequence shown here is derived from an EMBL/GenBank/DDBJ whole genome shotgun (WGS) entry which is preliminary data.</text>
</comment>
<dbReference type="Proteomes" id="UP001151760">
    <property type="component" value="Unassembled WGS sequence"/>
</dbReference>
<reference evidence="1" key="1">
    <citation type="journal article" date="2022" name="Int. J. Mol. Sci.">
        <title>Draft Genome of Tanacetum Coccineum: Genomic Comparison of Closely Related Tanacetum-Family Plants.</title>
        <authorList>
            <person name="Yamashiro T."/>
            <person name="Shiraishi A."/>
            <person name="Nakayama K."/>
            <person name="Satake H."/>
        </authorList>
    </citation>
    <scope>NUCLEOTIDE SEQUENCE</scope>
</reference>
<name>A0ABQ4Z178_9ASTR</name>